<feature type="transmembrane region" description="Helical" evidence="8">
    <location>
        <begin position="914"/>
        <end position="933"/>
    </location>
</feature>
<proteinExistence type="inferred from homology"/>
<reference evidence="9" key="2">
    <citation type="submission" date="2020-09" db="EMBL/GenBank/DDBJ databases">
        <authorList>
            <person name="Sun Q."/>
            <person name="Zhou Y."/>
        </authorList>
    </citation>
    <scope>NUCLEOTIDE SEQUENCE</scope>
    <source>
        <strain evidence="9">CGMCC 1.12195</strain>
    </source>
</reference>
<dbReference type="Gene3D" id="3.30.2090.10">
    <property type="entry name" value="Multidrug efflux transporter AcrB TolC docking domain, DN and DC subdomains"/>
    <property type="match status" value="2"/>
</dbReference>
<feature type="transmembrane region" description="Helical" evidence="8">
    <location>
        <begin position="495"/>
        <end position="518"/>
    </location>
</feature>
<evidence type="ECO:0000313" key="10">
    <source>
        <dbReference type="Proteomes" id="UP000660862"/>
    </source>
</evidence>
<dbReference type="SUPFAM" id="SSF82866">
    <property type="entry name" value="Multidrug efflux transporter AcrB transmembrane domain"/>
    <property type="match status" value="2"/>
</dbReference>
<dbReference type="InterPro" id="IPR004763">
    <property type="entry name" value="CusA-like"/>
</dbReference>
<dbReference type="NCBIfam" id="TIGR00914">
    <property type="entry name" value="2A0601"/>
    <property type="match status" value="1"/>
</dbReference>
<evidence type="ECO:0000256" key="1">
    <source>
        <dbReference type="ARBA" id="ARBA00004651"/>
    </source>
</evidence>
<evidence type="ECO:0000313" key="9">
    <source>
        <dbReference type="EMBL" id="GGG97830.1"/>
    </source>
</evidence>
<feature type="transmembrane region" description="Helical" evidence="8">
    <location>
        <begin position="1018"/>
        <end position="1043"/>
    </location>
</feature>
<dbReference type="Proteomes" id="UP000660862">
    <property type="component" value="Unassembled WGS sequence"/>
</dbReference>
<dbReference type="GO" id="GO:0042910">
    <property type="term" value="F:xenobiotic transmembrane transporter activity"/>
    <property type="evidence" value="ECO:0007669"/>
    <property type="project" value="TreeGrafter"/>
</dbReference>
<dbReference type="Pfam" id="PF00873">
    <property type="entry name" value="ACR_tran"/>
    <property type="match status" value="1"/>
</dbReference>
<feature type="transmembrane region" description="Helical" evidence="8">
    <location>
        <begin position="939"/>
        <end position="964"/>
    </location>
</feature>
<feature type="transmembrane region" description="Helical" evidence="8">
    <location>
        <begin position="359"/>
        <end position="375"/>
    </location>
</feature>
<keyword evidence="5 8" id="KW-0812">Transmembrane</keyword>
<feature type="transmembrane region" description="Helical" evidence="8">
    <location>
        <begin position="382"/>
        <end position="402"/>
    </location>
</feature>
<feature type="transmembrane region" description="Helical" evidence="8">
    <location>
        <begin position="888"/>
        <end position="907"/>
    </location>
</feature>
<feature type="transmembrane region" description="Helical" evidence="8">
    <location>
        <begin position="463"/>
        <end position="483"/>
    </location>
</feature>
<dbReference type="PANTHER" id="PTHR32063:SF24">
    <property type="entry name" value="CATION EFFLUX SYSTEM (ACRB_ACRD_ACRF FAMILY)"/>
    <property type="match status" value="1"/>
</dbReference>
<evidence type="ECO:0000256" key="5">
    <source>
        <dbReference type="ARBA" id="ARBA00022692"/>
    </source>
</evidence>
<comment type="subcellular location">
    <subcellularLocation>
        <location evidence="1">Cell membrane</location>
        <topology evidence="1">Multi-pass membrane protein</topology>
    </subcellularLocation>
</comment>
<gene>
    <name evidence="9" type="ORF">GCM10007415_36640</name>
</gene>
<reference evidence="9" key="1">
    <citation type="journal article" date="2014" name="Int. J. Syst. Evol. Microbiol.">
        <title>Complete genome sequence of Corynebacterium casei LMG S-19264T (=DSM 44701T), isolated from a smear-ripened cheese.</title>
        <authorList>
            <consortium name="US DOE Joint Genome Institute (JGI-PGF)"/>
            <person name="Walter F."/>
            <person name="Albersmeier A."/>
            <person name="Kalinowski J."/>
            <person name="Ruckert C."/>
        </authorList>
    </citation>
    <scope>NUCLEOTIDE SEQUENCE</scope>
    <source>
        <strain evidence="9">CGMCC 1.12195</strain>
    </source>
</reference>
<dbReference type="SUPFAM" id="SSF82714">
    <property type="entry name" value="Multidrug efflux transporter AcrB TolC docking domain, DN and DC subdomains"/>
    <property type="match status" value="2"/>
</dbReference>
<dbReference type="GO" id="GO:0015562">
    <property type="term" value="F:efflux transmembrane transporter activity"/>
    <property type="evidence" value="ECO:0007669"/>
    <property type="project" value="InterPro"/>
</dbReference>
<comment type="similarity">
    <text evidence="2">Belongs to the resistance-nodulation-cell division (RND) (TC 2.A.6) family.</text>
</comment>
<comment type="caution">
    <text evidence="9">The sequence shown here is derived from an EMBL/GenBank/DDBJ whole genome shotgun (WGS) entry which is preliminary data.</text>
</comment>
<organism evidence="9 10">
    <name type="scientific">Parapedobacter pyrenivorans</name>
    <dbReference type="NCBI Taxonomy" id="1305674"/>
    <lineage>
        <taxon>Bacteria</taxon>
        <taxon>Pseudomonadati</taxon>
        <taxon>Bacteroidota</taxon>
        <taxon>Sphingobacteriia</taxon>
        <taxon>Sphingobacteriales</taxon>
        <taxon>Sphingobacteriaceae</taxon>
        <taxon>Parapedobacter</taxon>
    </lineage>
</organism>
<dbReference type="Gene3D" id="1.20.1600.10">
    <property type="entry name" value="Outer membrane efflux proteins (OEP)"/>
    <property type="match status" value="1"/>
</dbReference>
<evidence type="ECO:0000256" key="3">
    <source>
        <dbReference type="ARBA" id="ARBA00022448"/>
    </source>
</evidence>
<feature type="transmembrane region" description="Helical" evidence="8">
    <location>
        <begin position="550"/>
        <end position="569"/>
    </location>
</feature>
<keyword evidence="6 8" id="KW-1133">Transmembrane helix</keyword>
<dbReference type="EMBL" id="BMER01000004">
    <property type="protein sequence ID" value="GGG97830.1"/>
    <property type="molecule type" value="Genomic_DNA"/>
</dbReference>
<feature type="transmembrane region" description="Helical" evidence="8">
    <location>
        <begin position="29"/>
        <end position="47"/>
    </location>
</feature>
<evidence type="ECO:0000256" key="6">
    <source>
        <dbReference type="ARBA" id="ARBA00022989"/>
    </source>
</evidence>
<dbReference type="GO" id="GO:0008324">
    <property type="term" value="F:monoatomic cation transmembrane transporter activity"/>
    <property type="evidence" value="ECO:0007669"/>
    <property type="project" value="InterPro"/>
</dbReference>
<name>A0A917MD72_9SPHI</name>
<sequence length="1466" mass="162745">MFFVSVGITYSSRTDVLDSIIKFSIRNKFIIGLMTLFLIIWGVWSATRLPIDAVPDITNNQVQIFTSCPTLAGQEVEQLVTFPIEQAITNVPEIEEIRSISRFGLSVITVVFKEHVDIYFARQLINEKLKEAYESIPPGIGTPEMAPVSTGLGEVYQYIIHPKAGSEAKYDAKDLRTMQDWIVARQLYGTQGIVEVNSFGGELKQYEVAINPDRLKALDVSILEIYTALEANNQNTGGAYIDKKPNAYFIRWIGLVTSLEDVKNIPIKTAGGVAIYIKDLADVRFGSAIRYGALTFNGEVDAVGGVVMMLKGENSNEVVNRIKEKLPTIQQSLPQDVIIEPYLDRTDLVGRAITTVEKNLIEGALIVIFVLVFFLGNLRAGLIVASAIPLSLLFALGMMNVFGVSANLMSLGAIDFGLIVDGSVIVVEATLHHLGLRRSTHKLTQGEMDQEVFQSASKIRTTAAFGEIIILIVYIPILTLVGVEGKMFTPMAKTVGFAILGALILSMTYIPMMCTLFLPKTPHNRVTFSDRMVIRLQNIYMPLLQKAIRVKYIVLTATVAVFIFSIFLFNRMGGEFIPQLQEGDFAFHCILPQGSSLSQSIETSMQASRLIREFDEVKMVVGKTGSAEVPTDPMPPEATDLMVILKPQDEWTSGRSYNDLGDAIMEKLEVIPGVFFEKNQPIQMRFNELMTGIRQDVAVKIFGENLDTLASYADQVSKVIQTVDGATAPQVERVSGLPQINVEYDRARMANYGLNVKDVNDILSTAFAGKRAGVVYENERRFDLVVRLDSINRNNIDDVRNLMVPTQDGAQIPLYQIADVDYKVGPAQISREGGKRRIVIGFNISGRDVQGVVEDIKQQLADHVALPSGYYFTYGGQFENLQEASNRLMVAVPISLLLIFTLLYFTFHSVKQAVLIFTAIPMSAIGGVFALLLRDMPFSISAGIGFIALFGVAVLNGIVLIGKFNQLQKEGMTDVLERVKTGTLIRLRPVLMTATVASLGFLPMALSTSAGAEVQKPLATVVIGGLVTATLLTLFVLPLLYIIANASINLNGRMMTKITVITIAVGVGSATPVLGQQRLTMEQTIEIGLRNNPGMKAKSVDIQAAQAMRKTVGELPQTGVNYQFGNSEGFDYDDGVMISQAIPFPTVFGARKDLVTAQVHSREWLKLLAENDLRGEIRTYYQQLEYLEHNADVLAKLDSIYIDFIKIAALRYRTGDTKKIDISTATTKQGEIRLLYDQNEIARKNAYERLKNLIQVSDDFSIATTDTYQPLAIDQVLDSTFAAKHPQVQALYQEARIIEQQKKVERAEGLPEFTLGYNNISLVGPHRRDGMEKFYGREKRFSYFDVGISIPISFGATKARVRSLDYQQQSAELAAQWQREQLQTDLSNAIRQYGQRFSQYRYFKEEALVNADELIQAALLGYRTGDISYVEYLFAVQTATDTRLNYLKSIQQVNESVSDIYSLINN</sequence>
<evidence type="ECO:0000256" key="8">
    <source>
        <dbReference type="SAM" id="Phobius"/>
    </source>
</evidence>
<feature type="transmembrane region" description="Helical" evidence="8">
    <location>
        <begin position="408"/>
        <end position="431"/>
    </location>
</feature>
<dbReference type="Gene3D" id="1.20.1640.10">
    <property type="entry name" value="Multidrug efflux transporter AcrB transmembrane domain"/>
    <property type="match status" value="2"/>
</dbReference>
<keyword evidence="10" id="KW-1185">Reference proteome</keyword>
<keyword evidence="4" id="KW-1003">Cell membrane</keyword>
<dbReference type="PRINTS" id="PR00702">
    <property type="entry name" value="ACRIFLAVINRP"/>
</dbReference>
<keyword evidence="3" id="KW-0813">Transport</keyword>
<dbReference type="InterPro" id="IPR027463">
    <property type="entry name" value="AcrB_DN_DC_subdom"/>
</dbReference>
<dbReference type="Gene3D" id="3.30.70.1440">
    <property type="entry name" value="Multidrug efflux transporter AcrB pore domain"/>
    <property type="match status" value="1"/>
</dbReference>
<dbReference type="PANTHER" id="PTHR32063">
    <property type="match status" value="1"/>
</dbReference>
<feature type="transmembrane region" description="Helical" evidence="8">
    <location>
        <begin position="1055"/>
        <end position="1075"/>
    </location>
</feature>
<dbReference type="SUPFAM" id="SSF56954">
    <property type="entry name" value="Outer membrane efflux proteins (OEP)"/>
    <property type="match status" value="1"/>
</dbReference>
<evidence type="ECO:0000256" key="4">
    <source>
        <dbReference type="ARBA" id="ARBA00022475"/>
    </source>
</evidence>
<dbReference type="Gene3D" id="3.30.70.1320">
    <property type="entry name" value="Multidrug efflux transporter AcrB pore domain like"/>
    <property type="match status" value="1"/>
</dbReference>
<dbReference type="SUPFAM" id="SSF82693">
    <property type="entry name" value="Multidrug efflux transporter AcrB pore domain, PN1, PN2, PC1 and PC2 subdomains"/>
    <property type="match status" value="3"/>
</dbReference>
<evidence type="ECO:0000256" key="7">
    <source>
        <dbReference type="ARBA" id="ARBA00023136"/>
    </source>
</evidence>
<keyword evidence="7 8" id="KW-0472">Membrane</keyword>
<dbReference type="GO" id="GO:0005886">
    <property type="term" value="C:plasma membrane"/>
    <property type="evidence" value="ECO:0007669"/>
    <property type="project" value="UniProtKB-SubCell"/>
</dbReference>
<dbReference type="Gene3D" id="3.30.70.1430">
    <property type="entry name" value="Multidrug efflux transporter AcrB pore domain"/>
    <property type="match status" value="2"/>
</dbReference>
<feature type="transmembrane region" description="Helical" evidence="8">
    <location>
        <begin position="985"/>
        <end position="1006"/>
    </location>
</feature>
<accession>A0A917MD72</accession>
<dbReference type="InterPro" id="IPR001036">
    <property type="entry name" value="Acrflvin-R"/>
</dbReference>
<protein>
    <submittedName>
        <fullName evidence="9">Acriflavine resistance protein B</fullName>
    </submittedName>
</protein>
<evidence type="ECO:0000256" key="2">
    <source>
        <dbReference type="ARBA" id="ARBA00010942"/>
    </source>
</evidence>